<keyword evidence="3" id="KW-0336">GPI-anchor</keyword>
<dbReference type="SUPFAM" id="SSF50630">
    <property type="entry name" value="Acid proteases"/>
    <property type="match status" value="1"/>
</dbReference>
<dbReference type="InterPro" id="IPR001461">
    <property type="entry name" value="Aspartic_peptidase_A1"/>
</dbReference>
<reference evidence="17" key="1">
    <citation type="submission" date="2014-02" db="EMBL/GenBank/DDBJ databases">
        <title>The Genome Sequence of Trichophyton rubrum (morphotype fischeri) CBS 288.86.</title>
        <authorList>
            <consortium name="The Broad Institute Genomics Platform"/>
            <person name="Cuomo C.A."/>
            <person name="White T.C."/>
            <person name="Graser Y."/>
            <person name="Martinez-Rossi N."/>
            <person name="Heitman J."/>
            <person name="Young S.K."/>
            <person name="Zeng Q."/>
            <person name="Gargeya S."/>
            <person name="Abouelleil A."/>
            <person name="Alvarado L."/>
            <person name="Chapman S.B."/>
            <person name="Gainer-Dewar J."/>
            <person name="Goldberg J."/>
            <person name="Griggs A."/>
            <person name="Gujja S."/>
            <person name="Hansen M."/>
            <person name="Howarth C."/>
            <person name="Imamovic A."/>
            <person name="Larimer J."/>
            <person name="Martinez D."/>
            <person name="Murphy C."/>
            <person name="Pearson M.D."/>
            <person name="Persinoti G."/>
            <person name="Poon T."/>
            <person name="Priest M."/>
            <person name="Roberts A.D."/>
            <person name="Saif S."/>
            <person name="Shea T.D."/>
            <person name="Sykes S.N."/>
            <person name="Wortman J."/>
            <person name="Nusbaum C."/>
            <person name="Birren B."/>
        </authorList>
    </citation>
    <scope>NUCLEOTIDE SEQUENCE [LARGE SCALE GENOMIC DNA]</scope>
    <source>
        <strain evidence="17">CBS 288.86</strain>
    </source>
</reference>
<dbReference type="HOGENOM" id="CLU_013253_9_3_1"/>
<comment type="subcellular location">
    <subcellularLocation>
        <location evidence="1">Cell membrane</location>
        <topology evidence="1">Lipid-anchor</topology>
        <topology evidence="1">GPI-anchor</topology>
    </subcellularLocation>
</comment>
<evidence type="ECO:0000256" key="9">
    <source>
        <dbReference type="ARBA" id="ARBA00023288"/>
    </source>
</evidence>
<evidence type="ECO:0000256" key="15">
    <source>
        <dbReference type="SAM" id="SignalP"/>
    </source>
</evidence>
<gene>
    <name evidence="17" type="ORF">H103_01781</name>
</gene>
<evidence type="ECO:0000256" key="1">
    <source>
        <dbReference type="ARBA" id="ARBA00004609"/>
    </source>
</evidence>
<keyword evidence="6" id="KW-0064">Aspartyl protease</keyword>
<evidence type="ECO:0000256" key="6">
    <source>
        <dbReference type="ARBA" id="ARBA00022750"/>
    </source>
</evidence>
<dbReference type="OrthoDB" id="771136at2759"/>
<keyword evidence="7" id="KW-0378">Hydrolase</keyword>
<accession>A0A022WBK3</accession>
<dbReference type="InterPro" id="IPR033121">
    <property type="entry name" value="PEPTIDASE_A1"/>
</dbReference>
<evidence type="ECO:0000256" key="14">
    <source>
        <dbReference type="SAM" id="MobiDB-lite"/>
    </source>
</evidence>
<evidence type="ECO:0000256" key="10">
    <source>
        <dbReference type="ARBA" id="ARBA00054722"/>
    </source>
</evidence>
<name>A0A022WBK3_TRIRU</name>
<feature type="active site" evidence="13">
    <location>
        <position position="290"/>
    </location>
</feature>
<dbReference type="GO" id="GO:0004190">
    <property type="term" value="F:aspartic-type endopeptidase activity"/>
    <property type="evidence" value="ECO:0007669"/>
    <property type="project" value="UniProtKB-KW"/>
</dbReference>
<comment type="similarity">
    <text evidence="2">Belongs to the peptidase A1 family.</text>
</comment>
<comment type="function">
    <text evidence="10">Probable GPI-anchored aspartic-type endopeptidase which contributes to virulence.</text>
</comment>
<dbReference type="Pfam" id="PF00026">
    <property type="entry name" value="Asp"/>
    <property type="match status" value="1"/>
</dbReference>
<feature type="chain" id="PRO_5007367776" description="Probable aspartic-type endopeptidase OPSB" evidence="15">
    <location>
        <begin position="24"/>
        <end position="495"/>
    </location>
</feature>
<evidence type="ECO:0000256" key="4">
    <source>
        <dbReference type="ARBA" id="ARBA00022670"/>
    </source>
</evidence>
<evidence type="ECO:0000256" key="5">
    <source>
        <dbReference type="ARBA" id="ARBA00022729"/>
    </source>
</evidence>
<evidence type="ECO:0000256" key="11">
    <source>
        <dbReference type="ARBA" id="ARBA00067536"/>
    </source>
</evidence>
<dbReference type="Gene3D" id="2.40.70.10">
    <property type="entry name" value="Acid Proteases"/>
    <property type="match status" value="2"/>
</dbReference>
<dbReference type="PANTHER" id="PTHR47966">
    <property type="entry name" value="BETA-SITE APP-CLEAVING ENZYME, ISOFORM A-RELATED"/>
    <property type="match status" value="1"/>
</dbReference>
<evidence type="ECO:0000313" key="17">
    <source>
        <dbReference type="EMBL" id="EZF55732.1"/>
    </source>
</evidence>
<dbReference type="EMBL" id="KK207746">
    <property type="protein sequence ID" value="EZF55733.1"/>
    <property type="molecule type" value="Genomic_DNA"/>
</dbReference>
<dbReference type="GO" id="GO:0005886">
    <property type="term" value="C:plasma membrane"/>
    <property type="evidence" value="ECO:0007669"/>
    <property type="project" value="UniProtKB-SubCell"/>
</dbReference>
<keyword evidence="8" id="KW-0472">Membrane</keyword>
<dbReference type="SMR" id="A0A022WBK3"/>
<dbReference type="CDD" id="cd05474">
    <property type="entry name" value="SAP_like"/>
    <property type="match status" value="1"/>
</dbReference>
<evidence type="ECO:0000256" key="8">
    <source>
        <dbReference type="ARBA" id="ARBA00023136"/>
    </source>
</evidence>
<feature type="region of interest" description="Disordered" evidence="14">
    <location>
        <begin position="449"/>
        <end position="470"/>
    </location>
</feature>
<dbReference type="EMBL" id="KK207746">
    <property type="protein sequence ID" value="EZF55732.1"/>
    <property type="molecule type" value="Genomic_DNA"/>
</dbReference>
<dbReference type="PRINTS" id="PR00792">
    <property type="entry name" value="PEPSIN"/>
</dbReference>
<dbReference type="GO" id="GO:0006508">
    <property type="term" value="P:proteolysis"/>
    <property type="evidence" value="ECO:0007669"/>
    <property type="project" value="UniProtKB-KW"/>
</dbReference>
<dbReference type="AlphaFoldDB" id="A0A022WBK3"/>
<evidence type="ECO:0000256" key="2">
    <source>
        <dbReference type="ARBA" id="ARBA00007447"/>
    </source>
</evidence>
<sequence length="495" mass="51677">MRGDTFIWSLATAISLLSTAVESLQVVKRDNPSVLGFDIERFQAAKPVHRDIIAKRASTKTVSQDLDNQKNLYFCNLTLGTPPQTIRAHIDTGSSDLWVNTAESRFCSSRRAPCSQGGTYDSTSSSTYQLVNNDFNISYVDGSGASGDYVTDVIDVGGVKLKDFQFAIGHTSSSPLGVLGIGYEAGEAQVTRSGDKSYPNLPAALVKAGHIRSNAYSLWLNDLSASRGQILFGGIDTGKFQGKLQTVPVLHTSRGDYTSLVVALTGVGIRTGSDGSIDTFPSQPVAVAMDSGSSLSYLPDALAAKVYNAVGAVFDPANNLAFVPCSMANDKRKLVFTFSSPQIAVGMDELVIDLGPDANGNEATFRDGSKACVFGIAPAGSSISILGDTVLRSAYLVYDLDNNEISIAPTRFNSTETSILEIGTGQNSVPDASGVPNAVTSAQVTQATGLPGVETGVPGSRPPSSKAAGQAKRPDFVLGVAAVGLAGAGMLFAAM</sequence>
<evidence type="ECO:0000256" key="13">
    <source>
        <dbReference type="PIRSR" id="PIRSR601461-1"/>
    </source>
</evidence>
<dbReference type="FunFam" id="2.40.70.10:FF:000011">
    <property type="entry name" value="Aspartic protease"/>
    <property type="match status" value="1"/>
</dbReference>
<keyword evidence="9" id="KW-0449">Lipoprotein</keyword>
<keyword evidence="4" id="KW-0645">Protease</keyword>
<feature type="domain" description="Peptidase A1" evidence="16">
    <location>
        <begin position="73"/>
        <end position="408"/>
    </location>
</feature>
<dbReference type="GO" id="GO:0098552">
    <property type="term" value="C:side of membrane"/>
    <property type="evidence" value="ECO:0007669"/>
    <property type="project" value="UniProtKB-KW"/>
</dbReference>
<feature type="signal peptide" evidence="15">
    <location>
        <begin position="1"/>
        <end position="23"/>
    </location>
</feature>
<evidence type="ECO:0000259" key="16">
    <source>
        <dbReference type="PROSITE" id="PS51767"/>
    </source>
</evidence>
<dbReference type="PROSITE" id="PS51767">
    <property type="entry name" value="PEPTIDASE_A1"/>
    <property type="match status" value="1"/>
</dbReference>
<evidence type="ECO:0000256" key="12">
    <source>
        <dbReference type="ARBA" id="ARBA00068059"/>
    </source>
</evidence>
<proteinExistence type="inferred from homology"/>
<keyword evidence="3" id="KW-0325">Glycoprotein</keyword>
<protein>
    <recommendedName>
        <fullName evidence="12">Probable aspartic-type endopeptidase OPSB</fullName>
    </recommendedName>
    <alternativeName>
        <fullName evidence="11">Probable aspartic-type endopeptidase opsB</fullName>
    </alternativeName>
</protein>
<feature type="active site" evidence="13">
    <location>
        <position position="91"/>
    </location>
</feature>
<dbReference type="InterPro" id="IPR021109">
    <property type="entry name" value="Peptidase_aspartic_dom_sf"/>
</dbReference>
<organism evidence="17">
    <name type="scientific">Trichophyton rubrum CBS 288.86</name>
    <dbReference type="NCBI Taxonomy" id="1215330"/>
    <lineage>
        <taxon>Eukaryota</taxon>
        <taxon>Fungi</taxon>
        <taxon>Dikarya</taxon>
        <taxon>Ascomycota</taxon>
        <taxon>Pezizomycotina</taxon>
        <taxon>Eurotiomycetes</taxon>
        <taxon>Eurotiomycetidae</taxon>
        <taxon>Onygenales</taxon>
        <taxon>Arthrodermataceae</taxon>
        <taxon>Trichophyton</taxon>
    </lineage>
</organism>
<dbReference type="InterPro" id="IPR033876">
    <property type="entry name" value="SAP-like"/>
</dbReference>
<keyword evidence="5 15" id="KW-0732">Signal</keyword>
<dbReference type="PANTHER" id="PTHR47966:SF65">
    <property type="entry name" value="ASPARTIC-TYPE ENDOPEPTIDASE"/>
    <property type="match status" value="1"/>
</dbReference>
<evidence type="ECO:0000256" key="3">
    <source>
        <dbReference type="ARBA" id="ARBA00022622"/>
    </source>
</evidence>
<evidence type="ECO:0000256" key="7">
    <source>
        <dbReference type="ARBA" id="ARBA00022801"/>
    </source>
</evidence>
<dbReference type="Proteomes" id="UP000023758">
    <property type="component" value="Unassembled WGS sequence"/>
</dbReference>